<evidence type="ECO:0000313" key="3">
    <source>
        <dbReference type="Proteomes" id="UP000177682"/>
    </source>
</evidence>
<protein>
    <recommendedName>
        <fullName evidence="1">CMP/dCMP-type deaminase domain-containing protein</fullName>
    </recommendedName>
</protein>
<organism evidence="2 3">
    <name type="scientific">Candidatus Doudnabacteria bacterium RIFCSPHIGHO2_12_FULL_48_16</name>
    <dbReference type="NCBI Taxonomy" id="1817838"/>
    <lineage>
        <taxon>Bacteria</taxon>
        <taxon>Candidatus Doudnaibacteriota</taxon>
    </lineage>
</organism>
<gene>
    <name evidence="2" type="ORF">A3E29_04860</name>
</gene>
<dbReference type="AlphaFoldDB" id="A0A1F5PL33"/>
<dbReference type="SUPFAM" id="SSF53927">
    <property type="entry name" value="Cytidine deaminase-like"/>
    <property type="match status" value="1"/>
</dbReference>
<dbReference type="Pfam" id="PF00383">
    <property type="entry name" value="dCMP_cyt_deam_1"/>
    <property type="match status" value="1"/>
</dbReference>
<dbReference type="InterPro" id="IPR016193">
    <property type="entry name" value="Cytidine_deaminase-like"/>
</dbReference>
<dbReference type="Gene3D" id="3.40.140.10">
    <property type="entry name" value="Cytidine Deaminase, domain 2"/>
    <property type="match status" value="1"/>
</dbReference>
<comment type="caution">
    <text evidence="2">The sequence shown here is derived from an EMBL/GenBank/DDBJ whole genome shotgun (WGS) entry which is preliminary data.</text>
</comment>
<dbReference type="EMBL" id="MFEY01000007">
    <property type="protein sequence ID" value="OGE90382.1"/>
    <property type="molecule type" value="Genomic_DNA"/>
</dbReference>
<name>A0A1F5PL33_9BACT</name>
<evidence type="ECO:0000259" key="1">
    <source>
        <dbReference type="Pfam" id="PF00383"/>
    </source>
</evidence>
<accession>A0A1F5PL33</accession>
<dbReference type="Proteomes" id="UP000177682">
    <property type="component" value="Unassembled WGS sequence"/>
</dbReference>
<dbReference type="GO" id="GO:0003824">
    <property type="term" value="F:catalytic activity"/>
    <property type="evidence" value="ECO:0007669"/>
    <property type="project" value="InterPro"/>
</dbReference>
<dbReference type="InterPro" id="IPR002125">
    <property type="entry name" value="CMP_dCMP_dom"/>
</dbReference>
<sequence length="198" mass="21961">MVLEFYRHHEILPISPEDKARFIQDYKNNKKADLITAAAFARDNAVSYRNFKVGAAIMSKEPNQASGEYSIYSGHNYKPEPAEQEGIAKRCAEKMALEQALANHTNFIPAIISVSDKISTGSDSQAHDALHPCNECRAMIRQLKKEGLLSGESIICNVNDSRLGRDGNWAEEERTVDELLSLYSGEETSEENQIAAAA</sequence>
<feature type="domain" description="CMP/dCMP-type deaminase" evidence="1">
    <location>
        <begin position="33"/>
        <end position="144"/>
    </location>
</feature>
<dbReference type="CDD" id="cd01283">
    <property type="entry name" value="cytidine_deaminase"/>
    <property type="match status" value="1"/>
</dbReference>
<evidence type="ECO:0000313" key="2">
    <source>
        <dbReference type="EMBL" id="OGE90382.1"/>
    </source>
</evidence>
<reference evidence="2 3" key="1">
    <citation type="journal article" date="2016" name="Nat. Commun.">
        <title>Thousands of microbial genomes shed light on interconnected biogeochemical processes in an aquifer system.</title>
        <authorList>
            <person name="Anantharaman K."/>
            <person name="Brown C.T."/>
            <person name="Hug L.A."/>
            <person name="Sharon I."/>
            <person name="Castelle C.J."/>
            <person name="Probst A.J."/>
            <person name="Thomas B.C."/>
            <person name="Singh A."/>
            <person name="Wilkins M.J."/>
            <person name="Karaoz U."/>
            <person name="Brodie E.L."/>
            <person name="Williams K.H."/>
            <person name="Hubbard S.S."/>
            <person name="Banfield J.F."/>
        </authorList>
    </citation>
    <scope>NUCLEOTIDE SEQUENCE [LARGE SCALE GENOMIC DNA]</scope>
</reference>
<proteinExistence type="predicted"/>